<organism evidence="1">
    <name type="scientific">Micrurus spixii</name>
    <name type="common">Amazon coral snake</name>
    <dbReference type="NCBI Taxonomy" id="129469"/>
    <lineage>
        <taxon>Eukaryota</taxon>
        <taxon>Metazoa</taxon>
        <taxon>Chordata</taxon>
        <taxon>Craniata</taxon>
        <taxon>Vertebrata</taxon>
        <taxon>Euteleostomi</taxon>
        <taxon>Lepidosauria</taxon>
        <taxon>Squamata</taxon>
        <taxon>Bifurcata</taxon>
        <taxon>Unidentata</taxon>
        <taxon>Episquamata</taxon>
        <taxon>Toxicofera</taxon>
        <taxon>Serpentes</taxon>
        <taxon>Colubroidea</taxon>
        <taxon>Elapidae</taxon>
        <taxon>Elapinae</taxon>
        <taxon>Micrurus</taxon>
    </lineage>
</organism>
<reference evidence="1" key="1">
    <citation type="submission" date="2017-07" db="EMBL/GenBank/DDBJ databases">
        <authorList>
            <person name="Mikheyev A."/>
            <person name="Grau M."/>
        </authorList>
    </citation>
    <scope>NUCLEOTIDE SEQUENCE</scope>
    <source>
        <tissue evidence="1">Venom_gland</tissue>
    </source>
</reference>
<proteinExistence type="predicted"/>
<protein>
    <submittedName>
        <fullName evidence="1">Uncharacterized protein</fullName>
    </submittedName>
</protein>
<name>A0A2D4M1X3_9SAUR</name>
<reference evidence="1" key="2">
    <citation type="submission" date="2017-11" db="EMBL/GenBank/DDBJ databases">
        <title>Coralsnake Venomics: Analyses of Venom Gland Transcriptomes and Proteomes of Six Brazilian Taxa.</title>
        <authorList>
            <person name="Aird S.D."/>
            <person name="Jorge da Silva N."/>
            <person name="Qiu L."/>
            <person name="Villar-Briones A."/>
            <person name="Aparecida-Saddi V."/>
            <person name="Campos-Telles M.P."/>
            <person name="Grau M."/>
            <person name="Mikheyev A.S."/>
        </authorList>
    </citation>
    <scope>NUCLEOTIDE SEQUENCE</scope>
    <source>
        <tissue evidence="1">Venom_gland</tissue>
    </source>
</reference>
<accession>A0A2D4M1X3</accession>
<dbReference type="EMBL" id="IACM01071317">
    <property type="protein sequence ID" value="LAB27312.1"/>
    <property type="molecule type" value="Transcribed_RNA"/>
</dbReference>
<sequence>MDENVFHSCWTCPKAKKYWKMIQTWLEELTKNKIDFVPELFLLGIIKKNYNRKMKYLILHILTAARISYAQYWKKNSIPPDGLIIKKNLECVEMDKLTMELKGKTDTEYNAVWETWFIWIDNRYKIQNINNVYNK</sequence>
<dbReference type="AlphaFoldDB" id="A0A2D4M1X3"/>
<evidence type="ECO:0000313" key="1">
    <source>
        <dbReference type="EMBL" id="LAB27312.1"/>
    </source>
</evidence>